<dbReference type="RefSeq" id="WP_319952568.1">
    <property type="nucleotide sequence ID" value="NZ_JAXAVX010000001.1"/>
</dbReference>
<organism evidence="2 3">
    <name type="scientific">Patulibacter brassicae</name>
    <dbReference type="NCBI Taxonomy" id="1705717"/>
    <lineage>
        <taxon>Bacteria</taxon>
        <taxon>Bacillati</taxon>
        <taxon>Actinomycetota</taxon>
        <taxon>Thermoleophilia</taxon>
        <taxon>Solirubrobacterales</taxon>
        <taxon>Patulibacteraceae</taxon>
        <taxon>Patulibacter</taxon>
    </lineage>
</organism>
<keyword evidence="1" id="KW-1133">Transmembrane helix</keyword>
<keyword evidence="3" id="KW-1185">Reference proteome</keyword>
<evidence type="ECO:0000256" key="1">
    <source>
        <dbReference type="SAM" id="Phobius"/>
    </source>
</evidence>
<gene>
    <name evidence="2" type="ORF">SK069_02340</name>
</gene>
<sequence>MCTGGEVLAEIFAPDSRSRRIVRWLYWVVLLGVLALGVYLVLETGTLG</sequence>
<dbReference type="Proteomes" id="UP001277761">
    <property type="component" value="Unassembled WGS sequence"/>
</dbReference>
<proteinExistence type="predicted"/>
<evidence type="ECO:0000313" key="2">
    <source>
        <dbReference type="EMBL" id="MDX8150420.1"/>
    </source>
</evidence>
<dbReference type="EMBL" id="JAXAVX010000001">
    <property type="protein sequence ID" value="MDX8150420.1"/>
    <property type="molecule type" value="Genomic_DNA"/>
</dbReference>
<feature type="transmembrane region" description="Helical" evidence="1">
    <location>
        <begin position="24"/>
        <end position="42"/>
    </location>
</feature>
<reference evidence="2 3" key="1">
    <citation type="submission" date="2023-11" db="EMBL/GenBank/DDBJ databases">
        <authorList>
            <person name="Xu M."/>
            <person name="Jiang T."/>
        </authorList>
    </citation>
    <scope>NUCLEOTIDE SEQUENCE [LARGE SCALE GENOMIC DNA]</scope>
    <source>
        <strain evidence="2 3">SD</strain>
    </source>
</reference>
<comment type="caution">
    <text evidence="2">The sequence shown here is derived from an EMBL/GenBank/DDBJ whole genome shotgun (WGS) entry which is preliminary data.</text>
</comment>
<evidence type="ECO:0000313" key="3">
    <source>
        <dbReference type="Proteomes" id="UP001277761"/>
    </source>
</evidence>
<keyword evidence="1" id="KW-0812">Transmembrane</keyword>
<accession>A0ABU4VG62</accession>
<name>A0ABU4VG62_9ACTN</name>
<keyword evidence="1" id="KW-0472">Membrane</keyword>
<protein>
    <submittedName>
        <fullName evidence="2">Uncharacterized protein</fullName>
    </submittedName>
</protein>